<feature type="compositionally biased region" description="Polar residues" evidence="9">
    <location>
        <begin position="466"/>
        <end position="497"/>
    </location>
</feature>
<evidence type="ECO:0000256" key="8">
    <source>
        <dbReference type="ARBA" id="ARBA00048679"/>
    </source>
</evidence>
<keyword evidence="5" id="KW-0418">Kinase</keyword>
<dbReference type="SMART" id="SM00220">
    <property type="entry name" value="S_TKc"/>
    <property type="match status" value="1"/>
</dbReference>
<feature type="compositionally biased region" description="Polar residues" evidence="9">
    <location>
        <begin position="1"/>
        <end position="13"/>
    </location>
</feature>
<dbReference type="InterPro" id="IPR011009">
    <property type="entry name" value="Kinase-like_dom_sf"/>
</dbReference>
<dbReference type="OMA" id="EESAYCE"/>
<accession>A0A7M7T2X8</accession>
<feature type="compositionally biased region" description="Basic and acidic residues" evidence="9">
    <location>
        <begin position="287"/>
        <end position="301"/>
    </location>
</feature>
<feature type="compositionally biased region" description="Polar residues" evidence="9">
    <location>
        <begin position="201"/>
        <end position="211"/>
    </location>
</feature>
<organism evidence="11 12">
    <name type="scientific">Strongylocentrotus purpuratus</name>
    <name type="common">Purple sea urchin</name>
    <dbReference type="NCBI Taxonomy" id="7668"/>
    <lineage>
        <taxon>Eukaryota</taxon>
        <taxon>Metazoa</taxon>
        <taxon>Echinodermata</taxon>
        <taxon>Eleutherozoa</taxon>
        <taxon>Echinozoa</taxon>
        <taxon>Echinoidea</taxon>
        <taxon>Euechinoidea</taxon>
        <taxon>Echinacea</taxon>
        <taxon>Camarodonta</taxon>
        <taxon>Echinidea</taxon>
        <taxon>Strongylocentrotidae</taxon>
        <taxon>Strongylocentrotus</taxon>
    </lineage>
</organism>
<protein>
    <recommendedName>
        <fullName evidence="1">non-specific serine/threonine protein kinase</fullName>
        <ecNumber evidence="1">2.7.11.1</ecNumber>
    </recommendedName>
</protein>
<sequence length="958" mass="107297">MDRPHSNNSNNIHVTGADLYNHSPQVPDKSSCNGDTGSGCLSLDIGYSSFNPEDSQPNHSTCNLKSEQHMGHFQTPGSVPNGPFTREPCHKVGPMQSPLQNGLMDPQPSQSYSGQGGPRNFSYSREAVDEYQRPGPFPSGPPLTPYPHNGYQSHIQNGYTNTPSPQRCSTQGGPMHFSYSGEAVDEYQRQISIPSGPPLTPYSQNGYQSQVLDGPISSRPPPVVRKHSSFMRQNAIEEEIDDDIDELNDSGFSSMRRTTSQEGIRRSRSKDVSDAPTDDVNNNLAPRKLERAHSSQDRTDNDLAQYQGEKRRCSSEQLQRSNRSSGYHSAGNLQGELPTGDGTKPCDIATPTSAKSAASAEASAAASATSSATSSAEDEEYMKFDFNGLMDKAGLDSCKPEVWKVEDLHEEILSHPDPTVQQELNSEMHSQLMRAWSVERFSRSLLLIPSNQGHVNKHVDEDVHMPNTSGDLLISPNESAQDDQQGNDVRGNGTATRKVSGEEVSKAHGDFLDQATKDDLQTLLEKRAYCEAMEQNMCDCSKCNMTELLIEKKFKLCYRRGKLDQCMGCREMVKAYWDHSRSCRSVRCVLPYCGYFKDLCSEKGLLHDPEMHFFEEALGCLIKVKEIDVLERLHELQQLQQPAADGKKAWSADANAESSLKKGQHYTDLRTEAKLCKLGHFSPIRCKARQYKVAPISVIIKKVRCYPSLTATLQMLHSKSQPFLEGIISSCLWYRQIKEEKLLVCSTYLSEKSLSSYLDGYEEDTLEKYWIEACEAAVTLHESGILYLNWKVDHLVVTDEDRVKLCNFDYAVDIRSSRRGLRGSCSEEWRGTEVPEHVKTGLDPRIAPPEVLNGKGLTPESDSWGLGCLLYQLYNGGCLPYPDLRHLSDDAIREKRLTEKHSKLVPASPKIQLLSEMCWKKDQMDRKSPAELVTSLNVYKKKMAETRYRSHETAQQEQ</sequence>
<reference evidence="12" key="1">
    <citation type="submission" date="2015-02" db="EMBL/GenBank/DDBJ databases">
        <title>Genome sequencing for Strongylocentrotus purpuratus.</title>
        <authorList>
            <person name="Murali S."/>
            <person name="Liu Y."/>
            <person name="Vee V."/>
            <person name="English A."/>
            <person name="Wang M."/>
            <person name="Skinner E."/>
            <person name="Han Y."/>
            <person name="Muzny D.M."/>
            <person name="Worley K.C."/>
            <person name="Gibbs R.A."/>
        </authorList>
    </citation>
    <scope>NUCLEOTIDE SEQUENCE</scope>
</reference>
<evidence type="ECO:0000256" key="9">
    <source>
        <dbReference type="SAM" id="MobiDB-lite"/>
    </source>
</evidence>
<dbReference type="EnsemblMetazoa" id="XM_030994155">
    <property type="protein sequence ID" value="XP_030850015"/>
    <property type="gene ID" value="LOC589042"/>
</dbReference>
<dbReference type="RefSeq" id="XP_030850015.1">
    <property type="nucleotide sequence ID" value="XM_030994155.1"/>
</dbReference>
<reference evidence="11" key="2">
    <citation type="submission" date="2021-01" db="UniProtKB">
        <authorList>
            <consortium name="EnsemblMetazoa"/>
        </authorList>
    </citation>
    <scope>IDENTIFICATION</scope>
</reference>
<evidence type="ECO:0000313" key="12">
    <source>
        <dbReference type="Proteomes" id="UP000007110"/>
    </source>
</evidence>
<dbReference type="Gene3D" id="1.10.510.10">
    <property type="entry name" value="Transferase(Phosphotransferase) domain 1"/>
    <property type="match status" value="1"/>
</dbReference>
<dbReference type="InterPro" id="IPR000719">
    <property type="entry name" value="Prot_kinase_dom"/>
</dbReference>
<dbReference type="EC" id="2.7.11.1" evidence="1"/>
<feature type="compositionally biased region" description="Polar residues" evidence="9">
    <location>
        <begin position="315"/>
        <end position="327"/>
    </location>
</feature>
<dbReference type="OrthoDB" id="6075290at2759"/>
<dbReference type="AlphaFoldDB" id="A0A7M7T2X8"/>
<keyword evidence="3" id="KW-0808">Transferase</keyword>
<comment type="catalytic activity">
    <reaction evidence="8">
        <text>L-seryl-[protein] + ATP = O-phospho-L-seryl-[protein] + ADP + H(+)</text>
        <dbReference type="Rhea" id="RHEA:17989"/>
        <dbReference type="Rhea" id="RHEA-COMP:9863"/>
        <dbReference type="Rhea" id="RHEA-COMP:11604"/>
        <dbReference type="ChEBI" id="CHEBI:15378"/>
        <dbReference type="ChEBI" id="CHEBI:29999"/>
        <dbReference type="ChEBI" id="CHEBI:30616"/>
        <dbReference type="ChEBI" id="CHEBI:83421"/>
        <dbReference type="ChEBI" id="CHEBI:456216"/>
        <dbReference type="EC" id="2.7.11.1"/>
    </reaction>
</comment>
<evidence type="ECO:0000256" key="6">
    <source>
        <dbReference type="ARBA" id="ARBA00022840"/>
    </source>
</evidence>
<feature type="compositionally biased region" description="Polar residues" evidence="9">
    <location>
        <begin position="250"/>
        <end position="262"/>
    </location>
</feature>
<evidence type="ECO:0000256" key="4">
    <source>
        <dbReference type="ARBA" id="ARBA00022741"/>
    </source>
</evidence>
<dbReference type="Proteomes" id="UP000007110">
    <property type="component" value="Unassembled WGS sequence"/>
</dbReference>
<dbReference type="PANTHER" id="PTHR24361:SF433">
    <property type="entry name" value="PROTEIN KINASE DOMAIN-CONTAINING PROTEIN"/>
    <property type="match status" value="1"/>
</dbReference>
<evidence type="ECO:0000259" key="10">
    <source>
        <dbReference type="PROSITE" id="PS50011"/>
    </source>
</evidence>
<feature type="region of interest" description="Disordered" evidence="9">
    <location>
        <begin position="464"/>
        <end position="503"/>
    </location>
</feature>
<evidence type="ECO:0000256" key="2">
    <source>
        <dbReference type="ARBA" id="ARBA00022527"/>
    </source>
</evidence>
<dbReference type="KEGG" id="spu:589042"/>
<dbReference type="GO" id="GO:0004674">
    <property type="term" value="F:protein serine/threonine kinase activity"/>
    <property type="evidence" value="ECO:0007669"/>
    <property type="project" value="UniProtKB-KW"/>
</dbReference>
<feature type="region of interest" description="Disordered" evidence="9">
    <location>
        <begin position="1"/>
        <end position="37"/>
    </location>
</feature>
<feature type="region of interest" description="Disordered" evidence="9">
    <location>
        <begin position="192"/>
        <end position="352"/>
    </location>
</feature>
<dbReference type="PANTHER" id="PTHR24361">
    <property type="entry name" value="MITOGEN-ACTIVATED KINASE KINASE KINASE"/>
    <property type="match status" value="1"/>
</dbReference>
<dbReference type="InParanoid" id="A0A7M7T2X8"/>
<dbReference type="SUPFAM" id="SSF56112">
    <property type="entry name" value="Protein kinase-like (PK-like)"/>
    <property type="match status" value="1"/>
</dbReference>
<evidence type="ECO:0000256" key="1">
    <source>
        <dbReference type="ARBA" id="ARBA00012513"/>
    </source>
</evidence>
<dbReference type="Pfam" id="PF00069">
    <property type="entry name" value="Pkinase"/>
    <property type="match status" value="1"/>
</dbReference>
<feature type="region of interest" description="Disordered" evidence="9">
    <location>
        <begin position="70"/>
        <end position="122"/>
    </location>
</feature>
<feature type="compositionally biased region" description="Polar residues" evidence="9">
    <location>
        <begin position="22"/>
        <end position="35"/>
    </location>
</feature>
<dbReference type="PROSITE" id="PS50011">
    <property type="entry name" value="PROTEIN_KINASE_DOM"/>
    <property type="match status" value="1"/>
</dbReference>
<evidence type="ECO:0000313" key="11">
    <source>
        <dbReference type="EnsemblMetazoa" id="XP_030850015"/>
    </source>
</evidence>
<comment type="catalytic activity">
    <reaction evidence="7">
        <text>L-threonyl-[protein] + ATP = O-phospho-L-threonyl-[protein] + ADP + H(+)</text>
        <dbReference type="Rhea" id="RHEA:46608"/>
        <dbReference type="Rhea" id="RHEA-COMP:11060"/>
        <dbReference type="Rhea" id="RHEA-COMP:11605"/>
        <dbReference type="ChEBI" id="CHEBI:15378"/>
        <dbReference type="ChEBI" id="CHEBI:30013"/>
        <dbReference type="ChEBI" id="CHEBI:30616"/>
        <dbReference type="ChEBI" id="CHEBI:61977"/>
        <dbReference type="ChEBI" id="CHEBI:456216"/>
        <dbReference type="EC" id="2.7.11.1"/>
    </reaction>
</comment>
<keyword evidence="12" id="KW-1185">Reference proteome</keyword>
<evidence type="ECO:0000256" key="7">
    <source>
        <dbReference type="ARBA" id="ARBA00047899"/>
    </source>
</evidence>
<dbReference type="GO" id="GO:0005524">
    <property type="term" value="F:ATP binding"/>
    <property type="evidence" value="ECO:0007669"/>
    <property type="project" value="UniProtKB-KW"/>
</dbReference>
<evidence type="ECO:0000256" key="5">
    <source>
        <dbReference type="ARBA" id="ARBA00022777"/>
    </source>
</evidence>
<keyword evidence="6" id="KW-0067">ATP-binding</keyword>
<feature type="compositionally biased region" description="Acidic residues" evidence="9">
    <location>
        <begin position="236"/>
        <end position="248"/>
    </location>
</feature>
<dbReference type="GeneID" id="589042"/>
<feature type="domain" description="Protein kinase" evidence="10">
    <location>
        <begin position="670"/>
        <end position="940"/>
    </location>
</feature>
<name>A0A7M7T2X8_STRPU</name>
<keyword evidence="4" id="KW-0547">Nucleotide-binding</keyword>
<feature type="compositionally biased region" description="Basic and acidic residues" evidence="9">
    <location>
        <begin position="263"/>
        <end position="273"/>
    </location>
</feature>
<dbReference type="InterPro" id="IPR053235">
    <property type="entry name" value="Ser_Thr_kinase"/>
</dbReference>
<dbReference type="FunFam" id="1.10.510.10:FF:002947">
    <property type="match status" value="1"/>
</dbReference>
<keyword evidence="2" id="KW-0723">Serine/threonine-protein kinase</keyword>
<evidence type="ECO:0000256" key="3">
    <source>
        <dbReference type="ARBA" id="ARBA00022679"/>
    </source>
</evidence>
<proteinExistence type="predicted"/>